<dbReference type="PANTHER" id="PTHR10989">
    <property type="entry name" value="ANDROGEN-INDUCED PROTEIN 1-RELATED"/>
    <property type="match status" value="1"/>
</dbReference>
<dbReference type="RefSeq" id="XP_020048165.1">
    <property type="nucleotide sequence ID" value="XM_020192939.1"/>
</dbReference>
<keyword evidence="8" id="KW-1185">Reference proteome</keyword>
<protein>
    <recommendedName>
        <fullName evidence="9">FAR-17a/AIG1-like protein</fullName>
    </recommendedName>
</protein>
<sequence>MASTSKEPIDSSTTRVVPQNHSSSVSHKNIKSLLLNVSCLLISSYGLIFITKLQLPSNLSNAGHKQFLTNISCVLTIINYLFAIVSQLLNSPSLYSFKNNYVHSIALILESIVFIIYWPLKLFFIHLIAYKRDVDLTDLGEIDIETTIPDGGLSSLPFSIDFSIHFVPYVSLLIDYMFFLPNFTISNSKVFFITFSLSVSYWFWLDYLIDPSNGDSYPYPFLNFSTSSRLIIFFIVSVVALGSFLLHKKIHSLIVEKRSLSKSL</sequence>
<evidence type="ECO:0000313" key="8">
    <source>
        <dbReference type="Proteomes" id="UP000095038"/>
    </source>
</evidence>
<evidence type="ECO:0000256" key="1">
    <source>
        <dbReference type="ARBA" id="ARBA00004127"/>
    </source>
</evidence>
<accession>A0A1D2VJU4</accession>
<keyword evidence="4 6" id="KW-0472">Membrane</keyword>
<feature type="transmembrane region" description="Helical" evidence="6">
    <location>
        <begin position="162"/>
        <end position="183"/>
    </location>
</feature>
<name>A0A1D2VJU4_9ASCO</name>
<gene>
    <name evidence="7" type="ORF">ASCRUDRAFT_75127</name>
</gene>
<keyword evidence="2 6" id="KW-0812">Transmembrane</keyword>
<evidence type="ECO:0000313" key="7">
    <source>
        <dbReference type="EMBL" id="ODV61858.1"/>
    </source>
</evidence>
<evidence type="ECO:0008006" key="9">
    <source>
        <dbReference type="Google" id="ProtNLM"/>
    </source>
</evidence>
<organism evidence="7 8">
    <name type="scientific">Ascoidea rubescens DSM 1968</name>
    <dbReference type="NCBI Taxonomy" id="1344418"/>
    <lineage>
        <taxon>Eukaryota</taxon>
        <taxon>Fungi</taxon>
        <taxon>Dikarya</taxon>
        <taxon>Ascomycota</taxon>
        <taxon>Saccharomycotina</taxon>
        <taxon>Saccharomycetes</taxon>
        <taxon>Ascoideaceae</taxon>
        <taxon>Ascoidea</taxon>
    </lineage>
</organism>
<feature type="transmembrane region" description="Helical" evidence="6">
    <location>
        <begin position="101"/>
        <end position="120"/>
    </location>
</feature>
<feature type="region of interest" description="Disordered" evidence="5">
    <location>
        <begin position="1"/>
        <end position="20"/>
    </location>
</feature>
<dbReference type="InterPro" id="IPR006838">
    <property type="entry name" value="ADTRP_AIG1"/>
</dbReference>
<dbReference type="OrthoDB" id="1898221at2759"/>
<evidence type="ECO:0000256" key="6">
    <source>
        <dbReference type="SAM" id="Phobius"/>
    </source>
</evidence>
<evidence type="ECO:0000256" key="4">
    <source>
        <dbReference type="ARBA" id="ARBA00023136"/>
    </source>
</evidence>
<proteinExistence type="predicted"/>
<dbReference type="GeneID" id="30966575"/>
<dbReference type="Proteomes" id="UP000095038">
    <property type="component" value="Unassembled WGS sequence"/>
</dbReference>
<dbReference type="Pfam" id="PF04750">
    <property type="entry name" value="Far-17a_AIG1"/>
    <property type="match status" value="1"/>
</dbReference>
<reference evidence="8" key="1">
    <citation type="submission" date="2016-05" db="EMBL/GenBank/DDBJ databases">
        <title>Comparative genomics of biotechnologically important yeasts.</title>
        <authorList>
            <consortium name="DOE Joint Genome Institute"/>
            <person name="Riley R."/>
            <person name="Haridas S."/>
            <person name="Wolfe K.H."/>
            <person name="Lopes M.R."/>
            <person name="Hittinger C.T."/>
            <person name="Goker M."/>
            <person name="Salamov A."/>
            <person name="Wisecaver J."/>
            <person name="Long T.M."/>
            <person name="Aerts A.L."/>
            <person name="Barry K."/>
            <person name="Choi C."/>
            <person name="Clum A."/>
            <person name="Coughlan A.Y."/>
            <person name="Deshpande S."/>
            <person name="Douglass A.P."/>
            <person name="Hanson S.J."/>
            <person name="Klenk H.-P."/>
            <person name="Labutti K."/>
            <person name="Lapidus A."/>
            <person name="Lindquist E."/>
            <person name="Lipzen A."/>
            <person name="Meier-Kolthoff J.P."/>
            <person name="Ohm R.A."/>
            <person name="Otillar R.P."/>
            <person name="Pangilinan J."/>
            <person name="Peng Y."/>
            <person name="Rokas A."/>
            <person name="Rosa C.A."/>
            <person name="Scheuner C."/>
            <person name="Sibirny A.A."/>
            <person name="Slot J.C."/>
            <person name="Stielow J.B."/>
            <person name="Sun H."/>
            <person name="Kurtzman C.P."/>
            <person name="Blackwell M."/>
            <person name="Grigoriev I.V."/>
            <person name="Jeffries T.W."/>
        </authorList>
    </citation>
    <scope>NUCLEOTIDE SEQUENCE [LARGE SCALE GENOMIC DNA]</scope>
    <source>
        <strain evidence="8">DSM 1968</strain>
    </source>
</reference>
<dbReference type="PANTHER" id="PTHR10989:SF16">
    <property type="entry name" value="AT02829P-RELATED"/>
    <property type="match status" value="1"/>
</dbReference>
<evidence type="ECO:0000256" key="3">
    <source>
        <dbReference type="ARBA" id="ARBA00022989"/>
    </source>
</evidence>
<comment type="subcellular location">
    <subcellularLocation>
        <location evidence="1">Endomembrane system</location>
        <topology evidence="1">Multi-pass membrane protein</topology>
    </subcellularLocation>
</comment>
<dbReference type="GO" id="GO:0016020">
    <property type="term" value="C:membrane"/>
    <property type="evidence" value="ECO:0007669"/>
    <property type="project" value="InterPro"/>
</dbReference>
<evidence type="ECO:0000256" key="5">
    <source>
        <dbReference type="SAM" id="MobiDB-lite"/>
    </source>
</evidence>
<dbReference type="InParanoid" id="A0A1D2VJU4"/>
<feature type="transmembrane region" description="Helical" evidence="6">
    <location>
        <begin position="190"/>
        <end position="209"/>
    </location>
</feature>
<feature type="transmembrane region" description="Helical" evidence="6">
    <location>
        <begin position="229"/>
        <end position="247"/>
    </location>
</feature>
<feature type="transmembrane region" description="Helical" evidence="6">
    <location>
        <begin position="33"/>
        <end position="55"/>
    </location>
</feature>
<dbReference type="GO" id="GO:0012505">
    <property type="term" value="C:endomembrane system"/>
    <property type="evidence" value="ECO:0007669"/>
    <property type="project" value="UniProtKB-SubCell"/>
</dbReference>
<keyword evidence="3 6" id="KW-1133">Transmembrane helix</keyword>
<dbReference type="EMBL" id="KV454478">
    <property type="protein sequence ID" value="ODV61858.1"/>
    <property type="molecule type" value="Genomic_DNA"/>
</dbReference>
<dbReference type="AlphaFoldDB" id="A0A1D2VJU4"/>
<feature type="transmembrane region" description="Helical" evidence="6">
    <location>
        <begin position="67"/>
        <end position="89"/>
    </location>
</feature>
<dbReference type="FunCoup" id="A0A1D2VJU4">
    <property type="interactions" value="63"/>
</dbReference>
<evidence type="ECO:0000256" key="2">
    <source>
        <dbReference type="ARBA" id="ARBA00022692"/>
    </source>
</evidence>